<name>A0A8J1KPP8_XENLA</name>
<dbReference type="KEGG" id="xla:121393808"/>
<feature type="region of interest" description="Disordered" evidence="3">
    <location>
        <begin position="303"/>
        <end position="351"/>
    </location>
</feature>
<dbReference type="Gene3D" id="1.10.150.130">
    <property type="match status" value="1"/>
</dbReference>
<feature type="region of interest" description="Disordered" evidence="3">
    <location>
        <begin position="249"/>
        <end position="283"/>
    </location>
</feature>
<feature type="compositionally biased region" description="Polar residues" evidence="3">
    <location>
        <begin position="328"/>
        <end position="345"/>
    </location>
</feature>
<dbReference type="SUPFAM" id="SSF56349">
    <property type="entry name" value="DNA breaking-rejoining enzymes"/>
    <property type="match status" value="1"/>
</dbReference>
<dbReference type="AlphaFoldDB" id="A0A8J1KPP8"/>
<feature type="region of interest" description="Disordered" evidence="3">
    <location>
        <begin position="382"/>
        <end position="407"/>
    </location>
</feature>
<organism evidence="5 6">
    <name type="scientific">Xenopus laevis</name>
    <name type="common">African clawed frog</name>
    <dbReference type="NCBI Taxonomy" id="8355"/>
    <lineage>
        <taxon>Eukaryota</taxon>
        <taxon>Metazoa</taxon>
        <taxon>Chordata</taxon>
        <taxon>Craniata</taxon>
        <taxon>Vertebrata</taxon>
        <taxon>Euteleostomi</taxon>
        <taxon>Amphibia</taxon>
        <taxon>Batrachia</taxon>
        <taxon>Anura</taxon>
        <taxon>Pipoidea</taxon>
        <taxon>Pipidae</taxon>
        <taxon>Xenopodinae</taxon>
        <taxon>Xenopus</taxon>
        <taxon>Xenopus</taxon>
    </lineage>
</organism>
<evidence type="ECO:0000256" key="3">
    <source>
        <dbReference type="SAM" id="MobiDB-lite"/>
    </source>
</evidence>
<gene>
    <name evidence="6" type="primary">LOC121393808</name>
</gene>
<dbReference type="PANTHER" id="PTHR33066:SF2">
    <property type="entry name" value="FILAGGRIN-2-LIKE"/>
    <property type="match status" value="1"/>
</dbReference>
<evidence type="ECO:0000256" key="1">
    <source>
        <dbReference type="ARBA" id="ARBA00023125"/>
    </source>
</evidence>
<feature type="region of interest" description="Disordered" evidence="3">
    <location>
        <begin position="208"/>
        <end position="227"/>
    </location>
</feature>
<feature type="domain" description="Core-binding (CB)" evidence="4">
    <location>
        <begin position="459"/>
        <end position="542"/>
    </location>
</feature>
<dbReference type="InterPro" id="IPR011010">
    <property type="entry name" value="DNA_brk_join_enz"/>
</dbReference>
<dbReference type="InterPro" id="IPR010998">
    <property type="entry name" value="Integrase_recombinase_N"/>
</dbReference>
<dbReference type="InterPro" id="IPR013762">
    <property type="entry name" value="Integrase-like_cat_sf"/>
</dbReference>
<keyword evidence="2" id="KW-0233">DNA recombination</keyword>
<dbReference type="GO" id="GO:0003677">
    <property type="term" value="F:DNA binding"/>
    <property type="evidence" value="ECO:0007669"/>
    <property type="project" value="UniProtKB-KW"/>
</dbReference>
<dbReference type="InterPro" id="IPR044068">
    <property type="entry name" value="CB"/>
</dbReference>
<dbReference type="GO" id="GO:0006310">
    <property type="term" value="P:DNA recombination"/>
    <property type="evidence" value="ECO:0007669"/>
    <property type="project" value="UniProtKB-KW"/>
</dbReference>
<accession>A0A8J1KPP8</accession>
<dbReference type="OrthoDB" id="8954815at2759"/>
<evidence type="ECO:0000256" key="2">
    <source>
        <dbReference type="ARBA" id="ARBA00023172"/>
    </source>
</evidence>
<dbReference type="PANTHER" id="PTHR33066">
    <property type="entry name" value="INTEGRASE_SAM-LIKE_N DOMAIN-CONTAINING PROTEIN"/>
    <property type="match status" value="1"/>
</dbReference>
<dbReference type="Proteomes" id="UP000186698">
    <property type="component" value="Chromosome 5L"/>
</dbReference>
<feature type="compositionally biased region" description="Basic and acidic residues" evidence="3">
    <location>
        <begin position="389"/>
        <end position="398"/>
    </location>
</feature>
<dbReference type="PROSITE" id="PS51900">
    <property type="entry name" value="CB"/>
    <property type="match status" value="1"/>
</dbReference>
<keyword evidence="5" id="KW-1185">Reference proteome</keyword>
<proteinExistence type="predicted"/>
<sequence length="796" mass="88232">MPTIWVGDVSKSFHEDSTVVNSRNQKEGNFNISLLGRHYVESEGCKDLATSEKFSDENSSESWLETEYGEESAYTHTGSGIFRSKVLDEAGVSDFTAGQNDQDKQRDDTVSSEDKLVSQEDSQCFGTFEFNNSNGQMGKVAYQTIATKLYSTMETVESVVESESSDFGSGQGRHEMVAVKRKFGHREIPGRSSLDSIDNRLKPLGLGSTSESDICSGQMEDRRTTHVSQRLGIKSGLEGNSRVRASIEGNCLNDKNGQSSGSDVYKEARRYEKSKPTGGIKPHYEVGREISARFVSIAYPRKTQSNSRFSKSHDSQQARMGIKPRDIPTNNKKMGSANNRPNGNESESEGETVLCQNTVLPSNGDRCSFTGLEPRSIVHISSIPINREGAQEDKEGQSRGDSNSSRLAQEGMVSLIDCNVNRQSMGASEQKGSSPTRTNNASMSAGIIIEGLEVERNRLRKEGFSNAVIDMMLASRKPSTNNTYRRVWKVFLPWLLEKGVTPEQVTVSHVLDFLQAGFDKNLSVRTLRLQTSAISVLTGKQWARDQKVIKFLTGVLHLRPPIKKLSATWSLPLVLKGLTKEPFEPLDTVSEMLLTLKTTLLIAITSARRVSNLQALSAEEPFTIVQSDKVVLRTMPEFLPKVVKDSHLNSEIILPSFFPEPVSDQEKKWHNLDIVRCLSIYLKRAKSWRKTNKLLIIPSGNRKGQAASTTTISRWIVNCIKAVYQEAGVRFPKGVKAHSTRAVSASWAFQAEVSMEKVCKAASWSSANTFLKHYHLDVRSTQEANVALSILGSVCE</sequence>
<keyword evidence="1" id="KW-0238">DNA-binding</keyword>
<evidence type="ECO:0000259" key="4">
    <source>
        <dbReference type="PROSITE" id="PS51900"/>
    </source>
</evidence>
<feature type="compositionally biased region" description="Polar residues" evidence="3">
    <location>
        <begin position="253"/>
        <end position="262"/>
    </location>
</feature>
<dbReference type="GO" id="GO:0015074">
    <property type="term" value="P:DNA integration"/>
    <property type="evidence" value="ECO:0007669"/>
    <property type="project" value="InterPro"/>
</dbReference>
<feature type="compositionally biased region" description="Basic and acidic residues" evidence="3">
    <location>
        <begin position="264"/>
        <end position="275"/>
    </location>
</feature>
<evidence type="ECO:0000313" key="5">
    <source>
        <dbReference type="Proteomes" id="UP000186698"/>
    </source>
</evidence>
<reference evidence="6" key="1">
    <citation type="submission" date="2025-08" db="UniProtKB">
        <authorList>
            <consortium name="RefSeq"/>
        </authorList>
    </citation>
    <scope>IDENTIFICATION</scope>
    <source>
        <strain evidence="6">J_2021</strain>
        <tissue evidence="6">Erythrocytes</tissue>
    </source>
</reference>
<dbReference type="RefSeq" id="XP_041419291.1">
    <property type="nucleotide sequence ID" value="XM_041563357.1"/>
</dbReference>
<dbReference type="Gene3D" id="1.10.443.10">
    <property type="entry name" value="Intergrase catalytic core"/>
    <property type="match status" value="1"/>
</dbReference>
<dbReference type="GeneID" id="121393808"/>
<evidence type="ECO:0000313" key="6">
    <source>
        <dbReference type="RefSeq" id="XP_041419291.1"/>
    </source>
</evidence>
<protein>
    <submittedName>
        <fullName evidence="6">Uncharacterized protein LOC121393808</fullName>
    </submittedName>
</protein>